<sequence>MKKFPDHVYMFRDNITRGLEFHGKILFAHEEFISILFGPPRVIDMKSVKGLVVIIMTIKRNCCLRVYSAVKGTQVEWQNHLTMELDEHKSQIAIIDENTVAITVPCRDYIHIVNLKVNKITRINCTTYMTGAIAFINKIIYVAFIGHIQTMNLEGENRVSISLPDIQFLHPVGQNKMYCVRSNNISYLDMTNMEEHQLSEFLFHPECLNFR</sequence>
<keyword evidence="2" id="KW-1185">Reference proteome</keyword>
<name>A0A6J8CVM6_MYTCO</name>
<accession>A0A6J8CVM6</accession>
<reference evidence="1 2" key="1">
    <citation type="submission" date="2020-06" db="EMBL/GenBank/DDBJ databases">
        <authorList>
            <person name="Li R."/>
            <person name="Bekaert M."/>
        </authorList>
    </citation>
    <scope>NUCLEOTIDE SEQUENCE [LARGE SCALE GENOMIC DNA]</scope>
    <source>
        <strain evidence="2">wild</strain>
    </source>
</reference>
<evidence type="ECO:0000313" key="2">
    <source>
        <dbReference type="Proteomes" id="UP000507470"/>
    </source>
</evidence>
<dbReference type="EMBL" id="CACVKT020006119">
    <property type="protein sequence ID" value="CAC5399895.1"/>
    <property type="molecule type" value="Genomic_DNA"/>
</dbReference>
<evidence type="ECO:0000313" key="1">
    <source>
        <dbReference type="EMBL" id="CAC5399895.1"/>
    </source>
</evidence>
<dbReference type="AlphaFoldDB" id="A0A6J8CVM6"/>
<protein>
    <submittedName>
        <fullName evidence="1">Uncharacterized protein</fullName>
    </submittedName>
</protein>
<dbReference type="OrthoDB" id="10438907at2759"/>
<proteinExistence type="predicted"/>
<dbReference type="Proteomes" id="UP000507470">
    <property type="component" value="Unassembled WGS sequence"/>
</dbReference>
<gene>
    <name evidence="1" type="ORF">MCOR_34118</name>
</gene>
<organism evidence="1 2">
    <name type="scientific">Mytilus coruscus</name>
    <name type="common">Sea mussel</name>
    <dbReference type="NCBI Taxonomy" id="42192"/>
    <lineage>
        <taxon>Eukaryota</taxon>
        <taxon>Metazoa</taxon>
        <taxon>Spiralia</taxon>
        <taxon>Lophotrochozoa</taxon>
        <taxon>Mollusca</taxon>
        <taxon>Bivalvia</taxon>
        <taxon>Autobranchia</taxon>
        <taxon>Pteriomorphia</taxon>
        <taxon>Mytilida</taxon>
        <taxon>Mytiloidea</taxon>
        <taxon>Mytilidae</taxon>
        <taxon>Mytilinae</taxon>
        <taxon>Mytilus</taxon>
    </lineage>
</organism>